<sequence length="410" mass="46110">MRGGNDEMSPMFHRLQMNDTNEGPKAPPQNKMALYEQLNVPFQRFNSGSLSMLPLPPNNNNNSLSDGDERSMLVPIHNSHESSILAEKFHSYSILRIKLNTIKGNQERNYMKATSNHSLDTTLAIPEVSKSNPLQQVKFSNLKRFSSRKLGFNDYLMVSTTPVSGIDQNCNYSQQSKGWGFSKLKLSSLMQLHIVDEKKMKGSDSVDSDSRRYAGNVFDGSGRLFQSHQNLMERPNLILSNSSIDIFNSEDDLDAWLHNIQTPEEKKCGAISRHKKARGASMVESISPFDISPDDIVGIIGEKNFWKVRRAIDNQQGAFTMQVFELHRLIKVQRLTAGSPHMLLEDTLHMAKPSLDVSSIKKSPSNYVPKQPLFLKNRLVYKPYTDPCPPTTGFLAPVYGNCGGFSNSHQ</sequence>
<keyword evidence="2" id="KW-1185">Reference proteome</keyword>
<evidence type="ECO:0000313" key="1">
    <source>
        <dbReference type="EMBL" id="KAG8497139.1"/>
    </source>
</evidence>
<organism evidence="1 2">
    <name type="scientific">Gossypium anomalum</name>
    <dbReference type="NCBI Taxonomy" id="47600"/>
    <lineage>
        <taxon>Eukaryota</taxon>
        <taxon>Viridiplantae</taxon>
        <taxon>Streptophyta</taxon>
        <taxon>Embryophyta</taxon>
        <taxon>Tracheophyta</taxon>
        <taxon>Spermatophyta</taxon>
        <taxon>Magnoliopsida</taxon>
        <taxon>eudicotyledons</taxon>
        <taxon>Gunneridae</taxon>
        <taxon>Pentapetalae</taxon>
        <taxon>rosids</taxon>
        <taxon>malvids</taxon>
        <taxon>Malvales</taxon>
        <taxon>Malvaceae</taxon>
        <taxon>Malvoideae</taxon>
        <taxon>Gossypium</taxon>
    </lineage>
</organism>
<protein>
    <recommendedName>
        <fullName evidence="3">Protein EARLY FLOWERING 3-like</fullName>
    </recommendedName>
</protein>
<dbReference type="OrthoDB" id="1939092at2759"/>
<proteinExistence type="predicted"/>
<gene>
    <name evidence="1" type="ORF">CXB51_008380</name>
</gene>
<name>A0A8J6D658_9ROSI</name>
<comment type="caution">
    <text evidence="1">The sequence shown here is derived from an EMBL/GenBank/DDBJ whole genome shotgun (WGS) entry which is preliminary data.</text>
</comment>
<dbReference type="Proteomes" id="UP000701853">
    <property type="component" value="Chromosome 4"/>
</dbReference>
<evidence type="ECO:0000313" key="2">
    <source>
        <dbReference type="Proteomes" id="UP000701853"/>
    </source>
</evidence>
<dbReference type="InterPro" id="IPR039319">
    <property type="entry name" value="ELF3-like"/>
</dbReference>
<dbReference type="PANTHER" id="PTHR34281:SF7">
    <property type="entry name" value="PROTEIN EARLY FLOWERING 3"/>
    <property type="match status" value="1"/>
</dbReference>
<dbReference type="EMBL" id="JAHUZN010000004">
    <property type="protein sequence ID" value="KAG8497139.1"/>
    <property type="molecule type" value="Genomic_DNA"/>
</dbReference>
<reference evidence="1 2" key="1">
    <citation type="journal article" date="2021" name="bioRxiv">
        <title>The Gossypium anomalum genome as a resource for cotton improvement and evolutionary analysis of hybrid incompatibility.</title>
        <authorList>
            <person name="Grover C.E."/>
            <person name="Yuan D."/>
            <person name="Arick M.A."/>
            <person name="Miller E.R."/>
            <person name="Hu G."/>
            <person name="Peterson D.G."/>
            <person name="Wendel J.F."/>
            <person name="Udall J.A."/>
        </authorList>
    </citation>
    <scope>NUCLEOTIDE SEQUENCE [LARGE SCALE GENOMIC DNA]</scope>
    <source>
        <strain evidence="1">JFW-Udall</strain>
        <tissue evidence="1">Leaf</tissue>
    </source>
</reference>
<dbReference type="AlphaFoldDB" id="A0A8J6D658"/>
<evidence type="ECO:0008006" key="3">
    <source>
        <dbReference type="Google" id="ProtNLM"/>
    </source>
</evidence>
<dbReference type="PANTHER" id="PTHR34281">
    <property type="entry name" value="PROTEIN EARLY FLOWERING 3"/>
    <property type="match status" value="1"/>
</dbReference>
<dbReference type="GO" id="GO:2000028">
    <property type="term" value="P:regulation of photoperiodism, flowering"/>
    <property type="evidence" value="ECO:0007669"/>
    <property type="project" value="InterPro"/>
</dbReference>
<accession>A0A8J6D658</accession>